<keyword evidence="1 4" id="KW-0378">Hydrolase</keyword>
<dbReference type="OrthoDB" id="9797882at2"/>
<reference evidence="4 5" key="1">
    <citation type="journal article" date="2019" name="Environ. Microbiol.">
        <title>Species interactions and distinct microbial communities in high Arctic permafrost affected cryosols are associated with the CH4 and CO2 gas fluxes.</title>
        <authorList>
            <person name="Altshuler I."/>
            <person name="Hamel J."/>
            <person name="Turney S."/>
            <person name="Magnuson E."/>
            <person name="Levesque R."/>
            <person name="Greer C."/>
            <person name="Whyte L.G."/>
        </authorList>
    </citation>
    <scope>NUCLEOTIDE SEQUENCE [LARGE SCALE GENOMIC DNA]</scope>
    <source>
        <strain evidence="4 5">S9.3B</strain>
    </source>
</reference>
<organism evidence="4 5">
    <name type="scientific">Muricoccus nepalensis</name>
    <dbReference type="NCBI Taxonomy" id="1854500"/>
    <lineage>
        <taxon>Bacteria</taxon>
        <taxon>Pseudomonadati</taxon>
        <taxon>Pseudomonadota</taxon>
        <taxon>Alphaproteobacteria</taxon>
        <taxon>Acetobacterales</taxon>
        <taxon>Roseomonadaceae</taxon>
        <taxon>Muricoccus</taxon>
    </lineage>
</organism>
<protein>
    <submittedName>
        <fullName evidence="4">Cysteine hydrolase</fullName>
    </submittedName>
</protein>
<evidence type="ECO:0000259" key="3">
    <source>
        <dbReference type="Pfam" id="PF01156"/>
    </source>
</evidence>
<dbReference type="GO" id="GO:0005829">
    <property type="term" value="C:cytosol"/>
    <property type="evidence" value="ECO:0007669"/>
    <property type="project" value="TreeGrafter"/>
</dbReference>
<evidence type="ECO:0000313" key="5">
    <source>
        <dbReference type="Proteomes" id="UP000317078"/>
    </source>
</evidence>
<dbReference type="PANTHER" id="PTHR12304">
    <property type="entry name" value="INOSINE-URIDINE PREFERRING NUCLEOSIDE HYDROLASE"/>
    <property type="match status" value="1"/>
</dbReference>
<accession>A0A502GGL7</accession>
<keyword evidence="2" id="KW-0326">Glycosidase</keyword>
<dbReference type="InterPro" id="IPR036452">
    <property type="entry name" value="Ribo_hydro-like"/>
</dbReference>
<dbReference type="Proteomes" id="UP000317078">
    <property type="component" value="Unassembled WGS sequence"/>
</dbReference>
<dbReference type="GO" id="GO:0006152">
    <property type="term" value="P:purine nucleoside catabolic process"/>
    <property type="evidence" value="ECO:0007669"/>
    <property type="project" value="TreeGrafter"/>
</dbReference>
<dbReference type="InterPro" id="IPR023186">
    <property type="entry name" value="IUNH"/>
</dbReference>
<proteinExistence type="predicted"/>
<comment type="caution">
    <text evidence="4">The sequence shown here is derived from an EMBL/GenBank/DDBJ whole genome shotgun (WGS) entry which is preliminary data.</text>
</comment>
<feature type="domain" description="Inosine/uridine-preferring nucleoside hydrolase" evidence="3">
    <location>
        <begin position="24"/>
        <end position="315"/>
    </location>
</feature>
<name>A0A502GGL7_9PROT</name>
<dbReference type="Pfam" id="PF01156">
    <property type="entry name" value="IU_nuc_hydro"/>
    <property type="match status" value="1"/>
</dbReference>
<keyword evidence="5" id="KW-1185">Reference proteome</keyword>
<dbReference type="AlphaFoldDB" id="A0A502GGL7"/>
<dbReference type="EMBL" id="RCZP01000001">
    <property type="protein sequence ID" value="TPG61035.1"/>
    <property type="molecule type" value="Genomic_DNA"/>
</dbReference>
<dbReference type="GO" id="GO:0008477">
    <property type="term" value="F:purine nucleosidase activity"/>
    <property type="evidence" value="ECO:0007669"/>
    <property type="project" value="TreeGrafter"/>
</dbReference>
<dbReference type="Gene3D" id="3.90.245.10">
    <property type="entry name" value="Ribonucleoside hydrolase-like"/>
    <property type="match status" value="1"/>
</dbReference>
<sequence length="326" mass="33516">MRHRRGGARRVSAGLGSGAPRSTIIDCDPGTDDALALWLALASPELDLRLVTVVGGNVGLARTLANARAVVGLSGRPIPVVPGADRPLRGNFAGEPAVHGEDGLAGVILPEGPPAVRAVAADAIRAVLREAGPGSATLVGIGPATNLALALATEPDLAGRVREIVIMGGAWGEGNWTPAAEFNAASDPEALDMLLALGAPLTLVTLELTMQALVTPARVEALRRLGGGACLRAAGDILAAVPPSRRLGGQGHALHDACAVTWLLAPGLFGTRKVSVEVDCGPGPGRGRTHVDRWGRRRAEPRVTLPERLDADGFFALLGQRLARLP</sequence>
<evidence type="ECO:0000256" key="2">
    <source>
        <dbReference type="ARBA" id="ARBA00023295"/>
    </source>
</evidence>
<dbReference type="InterPro" id="IPR001910">
    <property type="entry name" value="Inosine/uridine_hydrolase_dom"/>
</dbReference>
<evidence type="ECO:0000256" key="1">
    <source>
        <dbReference type="ARBA" id="ARBA00022801"/>
    </source>
</evidence>
<dbReference type="PANTHER" id="PTHR12304:SF4">
    <property type="entry name" value="URIDINE NUCLEOSIDASE"/>
    <property type="match status" value="1"/>
</dbReference>
<gene>
    <name evidence="4" type="ORF">EAH89_00235</name>
</gene>
<evidence type="ECO:0000313" key="4">
    <source>
        <dbReference type="EMBL" id="TPG61035.1"/>
    </source>
</evidence>
<dbReference type="SUPFAM" id="SSF53590">
    <property type="entry name" value="Nucleoside hydrolase"/>
    <property type="match status" value="1"/>
</dbReference>